<dbReference type="EMBL" id="JARWAO010000003">
    <property type="protein sequence ID" value="MDR5895921.1"/>
    <property type="molecule type" value="Genomic_DNA"/>
</dbReference>
<protein>
    <submittedName>
        <fullName evidence="2">GTP-binding protein</fullName>
    </submittedName>
</protein>
<dbReference type="Proteomes" id="UP001269375">
    <property type="component" value="Unassembled WGS sequence"/>
</dbReference>
<dbReference type="Gene3D" id="3.40.50.300">
    <property type="entry name" value="P-loop containing nucleotide triphosphate hydrolases"/>
    <property type="match status" value="1"/>
</dbReference>
<evidence type="ECO:0000259" key="1">
    <source>
        <dbReference type="Pfam" id="PF02492"/>
    </source>
</evidence>
<feature type="domain" description="CobW/HypB/UreG nucleotide-binding" evidence="1">
    <location>
        <begin position="8"/>
        <end position="193"/>
    </location>
</feature>
<name>A0ABU1GV85_9GAMM</name>
<dbReference type="InterPro" id="IPR027417">
    <property type="entry name" value="P-loop_NTPase"/>
</dbReference>
<proteinExistence type="predicted"/>
<comment type="caution">
    <text evidence="2">The sequence shown here is derived from an EMBL/GenBank/DDBJ whole genome shotgun (WGS) entry which is preliminary data.</text>
</comment>
<sequence>MPSNTTLPVIVVSGFLGSGKTTLINHWVQEPGMARTLVIINEFGDIDLDHPLRAHSRGEDTPTTLTLTGGCICCTLEKDLLHTLKDALWRFARQGTPQFDRILIETTGVANPAPIVHTLASDARLARKLHFEGTLVTVDGAHAAHSLSAYPDASAQLASADLVLTTKTDLITTFQQNALATLVRAHSPHAPMLDARDTEGATVLERLTQAVKVEAPLTFTVPGTMSQPGSLLTPSMAPAHTERFEVHRIHIEQAEHLSAESLEQAIDELTHDAGKEIVRFKARLKSRTGRCIYSQGLHHSRAPTRTASTESPGDEGLELLLIAHRPATPTLKSALMRLAKRLEG</sequence>
<reference evidence="2 3" key="1">
    <citation type="submission" date="2023-04" db="EMBL/GenBank/DDBJ databases">
        <title>A long-awaited taxogenomic arrangement of the family Halomonadaceae.</title>
        <authorList>
            <person name="De La Haba R."/>
            <person name="Chuvochina M."/>
            <person name="Wittouck S."/>
            <person name="Arahal D.R."/>
            <person name="Sanchez-Porro C."/>
            <person name="Hugenholtz P."/>
            <person name="Ventosa A."/>
        </authorList>
    </citation>
    <scope>NUCLEOTIDE SEQUENCE [LARGE SCALE GENOMIC DNA]</scope>
    <source>
        <strain evidence="2 3">DSM 22428</strain>
    </source>
</reference>
<dbReference type="CDD" id="cd03112">
    <property type="entry name" value="CobW-like"/>
    <property type="match status" value="1"/>
</dbReference>
<gene>
    <name evidence="2" type="ORF">QC825_07555</name>
</gene>
<dbReference type="PANTHER" id="PTHR13748:SF62">
    <property type="entry name" value="COBW DOMAIN-CONTAINING PROTEIN"/>
    <property type="match status" value="1"/>
</dbReference>
<dbReference type="InterPro" id="IPR003495">
    <property type="entry name" value="CobW/HypB/UreG_nucleotide-bd"/>
</dbReference>
<accession>A0ABU1GV85</accession>
<organism evidence="2 3">
    <name type="scientific">Larsenimonas suaedae</name>
    <dbReference type="NCBI Taxonomy" id="1851019"/>
    <lineage>
        <taxon>Bacteria</taxon>
        <taxon>Pseudomonadati</taxon>
        <taxon>Pseudomonadota</taxon>
        <taxon>Gammaproteobacteria</taxon>
        <taxon>Oceanospirillales</taxon>
        <taxon>Halomonadaceae</taxon>
        <taxon>Larsenimonas</taxon>
    </lineage>
</organism>
<dbReference type="SUPFAM" id="SSF52540">
    <property type="entry name" value="P-loop containing nucleoside triphosphate hydrolases"/>
    <property type="match status" value="1"/>
</dbReference>
<dbReference type="RefSeq" id="WP_251589843.1">
    <property type="nucleotide sequence ID" value="NZ_JAMLJI010000001.1"/>
</dbReference>
<dbReference type="PANTHER" id="PTHR13748">
    <property type="entry name" value="COBW-RELATED"/>
    <property type="match status" value="1"/>
</dbReference>
<dbReference type="Pfam" id="PF02492">
    <property type="entry name" value="cobW"/>
    <property type="match status" value="1"/>
</dbReference>
<evidence type="ECO:0000313" key="3">
    <source>
        <dbReference type="Proteomes" id="UP001269375"/>
    </source>
</evidence>
<keyword evidence="3" id="KW-1185">Reference proteome</keyword>
<dbReference type="InterPro" id="IPR051316">
    <property type="entry name" value="Zinc-reg_GTPase_activator"/>
</dbReference>
<evidence type="ECO:0000313" key="2">
    <source>
        <dbReference type="EMBL" id="MDR5895921.1"/>
    </source>
</evidence>